<dbReference type="AlphaFoldDB" id="A0A3M7PIW5"/>
<evidence type="ECO:0000313" key="2">
    <source>
        <dbReference type="Proteomes" id="UP000276133"/>
    </source>
</evidence>
<evidence type="ECO:0000313" key="1">
    <source>
        <dbReference type="EMBL" id="RMZ98938.1"/>
    </source>
</evidence>
<name>A0A3M7PIW5_BRAPC</name>
<comment type="caution">
    <text evidence="1">The sequence shown here is derived from an EMBL/GenBank/DDBJ whole genome shotgun (WGS) entry which is preliminary data.</text>
</comment>
<dbReference type="EMBL" id="REGN01010486">
    <property type="protein sequence ID" value="RMZ98938.1"/>
    <property type="molecule type" value="Genomic_DNA"/>
</dbReference>
<organism evidence="1 2">
    <name type="scientific">Brachionus plicatilis</name>
    <name type="common">Marine rotifer</name>
    <name type="synonym">Brachionus muelleri</name>
    <dbReference type="NCBI Taxonomy" id="10195"/>
    <lineage>
        <taxon>Eukaryota</taxon>
        <taxon>Metazoa</taxon>
        <taxon>Spiralia</taxon>
        <taxon>Gnathifera</taxon>
        <taxon>Rotifera</taxon>
        <taxon>Eurotatoria</taxon>
        <taxon>Monogononta</taxon>
        <taxon>Pseudotrocha</taxon>
        <taxon>Ploima</taxon>
        <taxon>Brachionidae</taxon>
        <taxon>Brachionus</taxon>
    </lineage>
</organism>
<accession>A0A3M7PIW5</accession>
<gene>
    <name evidence="1" type="ORF">BpHYR1_003893</name>
</gene>
<proteinExistence type="predicted"/>
<protein>
    <submittedName>
        <fullName evidence="1">Uncharacterized protein</fullName>
    </submittedName>
</protein>
<reference evidence="1 2" key="1">
    <citation type="journal article" date="2018" name="Sci. Rep.">
        <title>Genomic signatures of local adaptation to the degree of environmental predictability in rotifers.</title>
        <authorList>
            <person name="Franch-Gras L."/>
            <person name="Hahn C."/>
            <person name="Garcia-Roger E.M."/>
            <person name="Carmona M.J."/>
            <person name="Serra M."/>
            <person name="Gomez A."/>
        </authorList>
    </citation>
    <scope>NUCLEOTIDE SEQUENCE [LARGE SCALE GENOMIC DNA]</scope>
    <source>
        <strain evidence="1">HYR1</strain>
    </source>
</reference>
<dbReference type="Proteomes" id="UP000276133">
    <property type="component" value="Unassembled WGS sequence"/>
</dbReference>
<sequence length="63" mass="7158">MNNFFSNLLSKVMNWSGPEAGSFKRFFSAECNILQALSAIINQLRIFKLIAPGSQMRYKIDSI</sequence>
<keyword evidence="2" id="KW-1185">Reference proteome</keyword>